<dbReference type="PROSITE" id="PS00041">
    <property type="entry name" value="HTH_ARAC_FAMILY_1"/>
    <property type="match status" value="1"/>
</dbReference>
<evidence type="ECO:0000313" key="4">
    <source>
        <dbReference type="EMBL" id="RHA78386.1"/>
    </source>
</evidence>
<evidence type="ECO:0000256" key="3">
    <source>
        <dbReference type="ARBA" id="ARBA00023163"/>
    </source>
</evidence>
<keyword evidence="2" id="KW-0238">DNA-binding</keyword>
<reference evidence="4 5" key="1">
    <citation type="submission" date="2018-08" db="EMBL/GenBank/DDBJ databases">
        <title>A genome reference for cultivated species of the human gut microbiota.</title>
        <authorList>
            <person name="Zou Y."/>
            <person name="Xue W."/>
            <person name="Luo G."/>
        </authorList>
    </citation>
    <scope>NUCLEOTIDE SEQUENCE [LARGE SCALE GENOMIC DNA]</scope>
    <source>
        <strain evidence="4 5">AM42-38</strain>
    </source>
</reference>
<dbReference type="PANTHER" id="PTHR43280:SF2">
    <property type="entry name" value="HTH-TYPE TRANSCRIPTIONAL REGULATOR EXSA"/>
    <property type="match status" value="1"/>
</dbReference>
<dbReference type="AlphaFoldDB" id="A0A413T474"/>
<dbReference type="SMART" id="SM00342">
    <property type="entry name" value="HTH_ARAC"/>
    <property type="match status" value="1"/>
</dbReference>
<evidence type="ECO:0000256" key="1">
    <source>
        <dbReference type="ARBA" id="ARBA00023015"/>
    </source>
</evidence>
<dbReference type="Gene3D" id="1.10.10.60">
    <property type="entry name" value="Homeodomain-like"/>
    <property type="match status" value="2"/>
</dbReference>
<keyword evidence="1" id="KW-0805">Transcription regulation</keyword>
<dbReference type="InterPro" id="IPR018062">
    <property type="entry name" value="HTH_AraC-typ_CS"/>
</dbReference>
<dbReference type="PANTHER" id="PTHR43280">
    <property type="entry name" value="ARAC-FAMILY TRANSCRIPTIONAL REGULATOR"/>
    <property type="match status" value="1"/>
</dbReference>
<name>A0A413T474_9BACT</name>
<evidence type="ECO:0000313" key="5">
    <source>
        <dbReference type="Proteomes" id="UP000283855"/>
    </source>
</evidence>
<keyword evidence="3" id="KW-0804">Transcription</keyword>
<sequence length="121" mass="13987">MKKTNELNYEKIEEKIKEWTSGKGYLHSGLTIQEMSKEIGINRTYLSNFINDTYQTNFNGWVNGLRIEEAKERMINNPDISLAEVAEQVGFADLAHFSKQFKAKEGQSPSTWRKEIRKAVV</sequence>
<dbReference type="Pfam" id="PF12833">
    <property type="entry name" value="HTH_18"/>
    <property type="match status" value="1"/>
</dbReference>
<organism evidence="4 5">
    <name type="scientific">Phocaeicola coprophilus</name>
    <dbReference type="NCBI Taxonomy" id="387090"/>
    <lineage>
        <taxon>Bacteria</taxon>
        <taxon>Pseudomonadati</taxon>
        <taxon>Bacteroidota</taxon>
        <taxon>Bacteroidia</taxon>
        <taxon>Bacteroidales</taxon>
        <taxon>Bacteroidaceae</taxon>
        <taxon>Phocaeicola</taxon>
    </lineage>
</organism>
<dbReference type="EMBL" id="QSFT01000003">
    <property type="protein sequence ID" value="RHA78386.1"/>
    <property type="molecule type" value="Genomic_DNA"/>
</dbReference>
<gene>
    <name evidence="4" type="ORF">DW921_02335</name>
</gene>
<dbReference type="InterPro" id="IPR020449">
    <property type="entry name" value="Tscrpt_reg_AraC-type_HTH"/>
</dbReference>
<accession>A0A413T474</accession>
<evidence type="ECO:0000256" key="2">
    <source>
        <dbReference type="ARBA" id="ARBA00023125"/>
    </source>
</evidence>
<dbReference type="InterPro" id="IPR009057">
    <property type="entry name" value="Homeodomain-like_sf"/>
</dbReference>
<proteinExistence type="predicted"/>
<protein>
    <submittedName>
        <fullName evidence="4">AraC family transcriptional regulator</fullName>
    </submittedName>
</protein>
<dbReference type="GO" id="GO:0043565">
    <property type="term" value="F:sequence-specific DNA binding"/>
    <property type="evidence" value="ECO:0007669"/>
    <property type="project" value="InterPro"/>
</dbReference>
<comment type="caution">
    <text evidence="4">The sequence shown here is derived from an EMBL/GenBank/DDBJ whole genome shotgun (WGS) entry which is preliminary data.</text>
</comment>
<dbReference type="Proteomes" id="UP000283855">
    <property type="component" value="Unassembled WGS sequence"/>
</dbReference>
<dbReference type="InterPro" id="IPR018060">
    <property type="entry name" value="HTH_AraC"/>
</dbReference>
<dbReference type="PRINTS" id="PR00032">
    <property type="entry name" value="HTHARAC"/>
</dbReference>
<dbReference type="SUPFAM" id="SSF46689">
    <property type="entry name" value="Homeodomain-like"/>
    <property type="match status" value="1"/>
</dbReference>
<dbReference type="PROSITE" id="PS01124">
    <property type="entry name" value="HTH_ARAC_FAMILY_2"/>
    <property type="match status" value="1"/>
</dbReference>
<dbReference type="GO" id="GO:0003700">
    <property type="term" value="F:DNA-binding transcription factor activity"/>
    <property type="evidence" value="ECO:0007669"/>
    <property type="project" value="InterPro"/>
</dbReference>